<dbReference type="Pfam" id="PF01583">
    <property type="entry name" value="APS_kinase"/>
    <property type="match status" value="1"/>
</dbReference>
<dbReference type="InterPro" id="IPR002891">
    <property type="entry name" value="APS"/>
</dbReference>
<name>N0B296_9HYPH</name>
<dbReference type="Proteomes" id="UP000005952">
    <property type="component" value="Chromosome"/>
</dbReference>
<evidence type="ECO:0000256" key="4">
    <source>
        <dbReference type="ARBA" id="ARBA00007008"/>
    </source>
</evidence>
<evidence type="ECO:0000313" key="17">
    <source>
        <dbReference type="EMBL" id="AGK56322.1"/>
    </source>
</evidence>
<comment type="catalytic activity">
    <reaction evidence="1 14 15">
        <text>adenosine 5'-phosphosulfate + ATP = 3'-phosphoadenylyl sulfate + ADP + H(+)</text>
        <dbReference type="Rhea" id="RHEA:24152"/>
        <dbReference type="ChEBI" id="CHEBI:15378"/>
        <dbReference type="ChEBI" id="CHEBI:30616"/>
        <dbReference type="ChEBI" id="CHEBI:58243"/>
        <dbReference type="ChEBI" id="CHEBI:58339"/>
        <dbReference type="ChEBI" id="CHEBI:456216"/>
        <dbReference type="EC" id="2.7.1.25"/>
    </reaction>
</comment>
<proteinExistence type="inferred from homology"/>
<dbReference type="InterPro" id="IPR059117">
    <property type="entry name" value="APS_kinase_dom"/>
</dbReference>
<dbReference type="CDD" id="cd02027">
    <property type="entry name" value="APSK"/>
    <property type="match status" value="1"/>
</dbReference>
<dbReference type="SUPFAM" id="SSF52540">
    <property type="entry name" value="P-loop containing nucleoside triphosphate hydrolases"/>
    <property type="match status" value="1"/>
</dbReference>
<dbReference type="PANTHER" id="PTHR11055">
    <property type="entry name" value="BIFUNCTIONAL 3'-PHOSPHOADENOSINE 5'-PHOSPHOSULFATE SYNTHASE"/>
    <property type="match status" value="1"/>
</dbReference>
<comment type="pathway">
    <text evidence="3 14 15">Sulfur metabolism; hydrogen sulfide biosynthesis; sulfite from sulfate: step 2/3.</text>
</comment>
<feature type="active site" description="Phosphoserine intermediate" evidence="14">
    <location>
        <position position="114"/>
    </location>
</feature>
<evidence type="ECO:0000256" key="6">
    <source>
        <dbReference type="ARBA" id="ARBA00018163"/>
    </source>
</evidence>
<evidence type="ECO:0000256" key="11">
    <source>
        <dbReference type="ARBA" id="ARBA00029724"/>
    </source>
</evidence>
<keyword evidence="10 14" id="KW-0067">ATP-binding</keyword>
<dbReference type="InterPro" id="IPR027417">
    <property type="entry name" value="P-loop_NTPase"/>
</dbReference>
<evidence type="ECO:0000259" key="16">
    <source>
        <dbReference type="Pfam" id="PF01583"/>
    </source>
</evidence>
<evidence type="ECO:0000256" key="13">
    <source>
        <dbReference type="ARBA" id="ARBA00031464"/>
    </source>
</evidence>
<evidence type="ECO:0000256" key="15">
    <source>
        <dbReference type="RuleBase" id="RU004347"/>
    </source>
</evidence>
<evidence type="ECO:0000256" key="8">
    <source>
        <dbReference type="ARBA" id="ARBA00022741"/>
    </source>
</evidence>
<accession>N0B296</accession>
<dbReference type="GO" id="GO:0004020">
    <property type="term" value="F:adenylylsulfate kinase activity"/>
    <property type="evidence" value="ECO:0007669"/>
    <property type="project" value="UniProtKB-UniRule"/>
</dbReference>
<dbReference type="KEGG" id="hdt:HYPDE_23178"/>
<evidence type="ECO:0000256" key="5">
    <source>
        <dbReference type="ARBA" id="ARBA00012121"/>
    </source>
</evidence>
<dbReference type="EMBL" id="CP005587">
    <property type="protein sequence ID" value="AGK56322.1"/>
    <property type="molecule type" value="Genomic_DNA"/>
</dbReference>
<dbReference type="AlphaFoldDB" id="N0B296"/>
<dbReference type="GO" id="GO:0005524">
    <property type="term" value="F:ATP binding"/>
    <property type="evidence" value="ECO:0007669"/>
    <property type="project" value="UniProtKB-UniRule"/>
</dbReference>
<comment type="function">
    <text evidence="2 14 15">Catalyzes the synthesis of activated sulfate.</text>
</comment>
<evidence type="ECO:0000256" key="14">
    <source>
        <dbReference type="HAMAP-Rule" id="MF_00065"/>
    </source>
</evidence>
<dbReference type="NCBIfam" id="TIGR00455">
    <property type="entry name" value="apsK"/>
    <property type="match status" value="1"/>
</dbReference>
<dbReference type="EC" id="2.7.1.25" evidence="5 14"/>
<organism evidence="17 18">
    <name type="scientific">Hyphomicrobium denitrificans 1NES1</name>
    <dbReference type="NCBI Taxonomy" id="670307"/>
    <lineage>
        <taxon>Bacteria</taxon>
        <taxon>Pseudomonadati</taxon>
        <taxon>Pseudomonadota</taxon>
        <taxon>Alphaproteobacteria</taxon>
        <taxon>Hyphomicrobiales</taxon>
        <taxon>Hyphomicrobiaceae</taxon>
        <taxon>Hyphomicrobium</taxon>
    </lineage>
</organism>
<dbReference type="eggNOG" id="COG0529">
    <property type="taxonomic scope" value="Bacteria"/>
</dbReference>
<dbReference type="GO" id="GO:0016779">
    <property type="term" value="F:nucleotidyltransferase activity"/>
    <property type="evidence" value="ECO:0007669"/>
    <property type="project" value="UniProtKB-KW"/>
</dbReference>
<dbReference type="NCBIfam" id="NF003013">
    <property type="entry name" value="PRK03846.1"/>
    <property type="match status" value="1"/>
</dbReference>
<dbReference type="Gene3D" id="3.40.50.300">
    <property type="entry name" value="P-loop containing nucleotide triphosphate hydrolases"/>
    <property type="match status" value="1"/>
</dbReference>
<keyword evidence="7 14" id="KW-0808">Transferase</keyword>
<evidence type="ECO:0000256" key="1">
    <source>
        <dbReference type="ARBA" id="ARBA00001823"/>
    </source>
</evidence>
<protein>
    <recommendedName>
        <fullName evidence="6 14">Adenylyl-sulfate kinase</fullName>
        <ecNumber evidence="5 14">2.7.1.25</ecNumber>
    </recommendedName>
    <alternativeName>
        <fullName evidence="12 14">APS kinase</fullName>
    </alternativeName>
    <alternativeName>
        <fullName evidence="13 14">ATP adenosine-5'-phosphosulfate 3'-phosphotransferase</fullName>
    </alternativeName>
    <alternativeName>
        <fullName evidence="11 14">Adenosine-5'-phosphosulfate kinase</fullName>
    </alternativeName>
</protein>
<evidence type="ECO:0000256" key="3">
    <source>
        <dbReference type="ARBA" id="ARBA00004806"/>
    </source>
</evidence>
<keyword evidence="14" id="KW-0597">Phosphoprotein</keyword>
<dbReference type="GO" id="GO:0070814">
    <property type="term" value="P:hydrogen sulfide biosynthetic process"/>
    <property type="evidence" value="ECO:0007669"/>
    <property type="project" value="UniProtKB-UniRule"/>
</dbReference>
<keyword evidence="9 14" id="KW-0418">Kinase</keyword>
<dbReference type="UniPathway" id="UPA00140">
    <property type="reaction ID" value="UER00205"/>
</dbReference>
<evidence type="ECO:0000313" key="18">
    <source>
        <dbReference type="Proteomes" id="UP000005952"/>
    </source>
</evidence>
<evidence type="ECO:0000256" key="9">
    <source>
        <dbReference type="ARBA" id="ARBA00022777"/>
    </source>
</evidence>
<dbReference type="HOGENOM" id="CLU_046932_1_0_5"/>
<comment type="similarity">
    <text evidence="4 14 15">Belongs to the APS kinase family.</text>
</comment>
<dbReference type="RefSeq" id="WP_015596360.1">
    <property type="nucleotide sequence ID" value="NC_021172.1"/>
</dbReference>
<dbReference type="GO" id="GO:0000103">
    <property type="term" value="P:sulfate assimilation"/>
    <property type="evidence" value="ECO:0007669"/>
    <property type="project" value="UniProtKB-UniRule"/>
</dbReference>
<feature type="binding site" evidence="14">
    <location>
        <begin position="40"/>
        <end position="47"/>
    </location>
    <ligand>
        <name>ATP</name>
        <dbReference type="ChEBI" id="CHEBI:30616"/>
    </ligand>
</feature>
<evidence type="ECO:0000256" key="2">
    <source>
        <dbReference type="ARBA" id="ARBA00002632"/>
    </source>
</evidence>
<evidence type="ECO:0000256" key="7">
    <source>
        <dbReference type="ARBA" id="ARBA00022679"/>
    </source>
</evidence>
<evidence type="ECO:0000256" key="10">
    <source>
        <dbReference type="ARBA" id="ARBA00022840"/>
    </source>
</evidence>
<evidence type="ECO:0000256" key="12">
    <source>
        <dbReference type="ARBA" id="ARBA00031393"/>
    </source>
</evidence>
<dbReference type="PANTHER" id="PTHR11055:SF63">
    <property type="entry name" value="ADENYLYL-SULFATE KINASE 1, CHLOROPLASTIC"/>
    <property type="match status" value="1"/>
</dbReference>
<dbReference type="HAMAP" id="MF_00065">
    <property type="entry name" value="Adenylyl_sulf_kinase"/>
    <property type="match status" value="1"/>
</dbReference>
<sequence>MHERTSPADWRETRKLRASIDRNARAQIKSQRPTCLWLTGLSGAGKSTVAELLEWTLHRKGYHTYILDGDLMRSGLCSDLGFSAEDRVEQSRRVTQTARMMVDAGLIVIVAVISPFQKEREKARRCFDRNEFIEIYVDTPLATCEKRDVKGLYRKARENKIPDFTGISSPYEPPEDPEITLHCGVETPLESVERILNALRNFKIISGSIA</sequence>
<feature type="domain" description="APS kinase" evidence="16">
    <location>
        <begin position="33"/>
        <end position="181"/>
    </location>
</feature>
<keyword evidence="18" id="KW-1185">Reference proteome</keyword>
<keyword evidence="8 14" id="KW-0547">Nucleotide-binding</keyword>
<dbReference type="STRING" id="670307.HYPDE_23178"/>
<keyword evidence="17" id="KW-0548">Nucleotidyltransferase</keyword>
<gene>
    <name evidence="14" type="primary">cysC</name>
    <name evidence="17" type="ORF">HYPDE_23178</name>
</gene>
<reference evidence="17 18" key="1">
    <citation type="journal article" date="2013" name="Genome Announc.">
        <title>Genome sequences for three denitrifying bacterial strains isolated from a uranium- and nitrate-contaminated subsurface environment.</title>
        <authorList>
            <person name="Venkatramanan R."/>
            <person name="Prakash O."/>
            <person name="Woyke T."/>
            <person name="Chain P."/>
            <person name="Goodwin L.A."/>
            <person name="Watson D."/>
            <person name="Brooks S."/>
            <person name="Kostka J.E."/>
            <person name="Green S.J."/>
        </authorList>
    </citation>
    <scope>NUCLEOTIDE SEQUENCE [LARGE SCALE GENOMIC DNA]</scope>
    <source>
        <strain evidence="17 18">1NES1</strain>
    </source>
</reference>